<evidence type="ECO:0000313" key="3">
    <source>
        <dbReference type="EMBL" id="KAK4098993.1"/>
    </source>
</evidence>
<feature type="chain" id="PRO_5042815431" description="Pyridoxamine 5'-phosphate oxidase Alr4036 family FMN-binding domain-containing protein" evidence="2">
    <location>
        <begin position="32"/>
        <end position="262"/>
    </location>
</feature>
<feature type="region of interest" description="Disordered" evidence="1">
    <location>
        <begin position="33"/>
        <end position="54"/>
    </location>
</feature>
<accession>A0AAN6PWC2</accession>
<feature type="region of interest" description="Disordered" evidence="1">
    <location>
        <begin position="236"/>
        <end position="262"/>
    </location>
</feature>
<gene>
    <name evidence="3" type="ORF">N658DRAFT_202723</name>
</gene>
<evidence type="ECO:0000256" key="1">
    <source>
        <dbReference type="SAM" id="MobiDB-lite"/>
    </source>
</evidence>
<dbReference type="AlphaFoldDB" id="A0AAN6PWC2"/>
<proteinExistence type="predicted"/>
<evidence type="ECO:0008006" key="5">
    <source>
        <dbReference type="Google" id="ProtNLM"/>
    </source>
</evidence>
<comment type="caution">
    <text evidence="3">The sequence shown here is derived from an EMBL/GenBank/DDBJ whole genome shotgun (WGS) entry which is preliminary data.</text>
</comment>
<feature type="compositionally biased region" description="Basic residues" evidence="1">
    <location>
        <begin position="43"/>
        <end position="53"/>
    </location>
</feature>
<dbReference type="EMBL" id="MU863653">
    <property type="protein sequence ID" value="KAK4098993.1"/>
    <property type="molecule type" value="Genomic_DNA"/>
</dbReference>
<feature type="signal peptide" evidence="2">
    <location>
        <begin position="1"/>
        <end position="31"/>
    </location>
</feature>
<keyword evidence="4" id="KW-1185">Reference proteome</keyword>
<dbReference type="Proteomes" id="UP001305647">
    <property type="component" value="Unassembled WGS sequence"/>
</dbReference>
<reference evidence="3" key="1">
    <citation type="journal article" date="2023" name="Mol. Phylogenet. Evol.">
        <title>Genome-scale phylogeny and comparative genomics of the fungal order Sordariales.</title>
        <authorList>
            <person name="Hensen N."/>
            <person name="Bonometti L."/>
            <person name="Westerberg I."/>
            <person name="Brannstrom I.O."/>
            <person name="Guillou S."/>
            <person name="Cros-Aarteil S."/>
            <person name="Calhoun S."/>
            <person name="Haridas S."/>
            <person name="Kuo A."/>
            <person name="Mondo S."/>
            <person name="Pangilinan J."/>
            <person name="Riley R."/>
            <person name="LaButti K."/>
            <person name="Andreopoulos B."/>
            <person name="Lipzen A."/>
            <person name="Chen C."/>
            <person name="Yan M."/>
            <person name="Daum C."/>
            <person name="Ng V."/>
            <person name="Clum A."/>
            <person name="Steindorff A."/>
            <person name="Ohm R.A."/>
            <person name="Martin F."/>
            <person name="Silar P."/>
            <person name="Natvig D.O."/>
            <person name="Lalanne C."/>
            <person name="Gautier V."/>
            <person name="Ament-Velasquez S.L."/>
            <person name="Kruys A."/>
            <person name="Hutchinson M.I."/>
            <person name="Powell A.J."/>
            <person name="Barry K."/>
            <person name="Miller A.N."/>
            <person name="Grigoriev I.V."/>
            <person name="Debuchy R."/>
            <person name="Gladieux P."/>
            <person name="Hiltunen Thoren M."/>
            <person name="Johannesson H."/>
        </authorList>
    </citation>
    <scope>NUCLEOTIDE SEQUENCE</scope>
    <source>
        <strain evidence="3">CBS 757.83</strain>
    </source>
</reference>
<protein>
    <recommendedName>
        <fullName evidence="5">Pyridoxamine 5'-phosphate oxidase Alr4036 family FMN-binding domain-containing protein</fullName>
    </recommendedName>
</protein>
<organism evidence="3 4">
    <name type="scientific">Parathielavia hyrcaniae</name>
    <dbReference type="NCBI Taxonomy" id="113614"/>
    <lineage>
        <taxon>Eukaryota</taxon>
        <taxon>Fungi</taxon>
        <taxon>Dikarya</taxon>
        <taxon>Ascomycota</taxon>
        <taxon>Pezizomycotina</taxon>
        <taxon>Sordariomycetes</taxon>
        <taxon>Sordariomycetidae</taxon>
        <taxon>Sordariales</taxon>
        <taxon>Chaetomiaceae</taxon>
        <taxon>Parathielavia</taxon>
    </lineage>
</organism>
<reference evidence="3" key="2">
    <citation type="submission" date="2023-05" db="EMBL/GenBank/DDBJ databases">
        <authorList>
            <consortium name="Lawrence Berkeley National Laboratory"/>
            <person name="Steindorff A."/>
            <person name="Hensen N."/>
            <person name="Bonometti L."/>
            <person name="Westerberg I."/>
            <person name="Brannstrom I.O."/>
            <person name="Guillou S."/>
            <person name="Cros-Aarteil S."/>
            <person name="Calhoun S."/>
            <person name="Haridas S."/>
            <person name="Kuo A."/>
            <person name="Mondo S."/>
            <person name="Pangilinan J."/>
            <person name="Riley R."/>
            <person name="Labutti K."/>
            <person name="Andreopoulos B."/>
            <person name="Lipzen A."/>
            <person name="Chen C."/>
            <person name="Yanf M."/>
            <person name="Daum C."/>
            <person name="Ng V."/>
            <person name="Clum A."/>
            <person name="Ohm R."/>
            <person name="Martin F."/>
            <person name="Silar P."/>
            <person name="Natvig D."/>
            <person name="Lalanne C."/>
            <person name="Gautier V."/>
            <person name="Ament-Velasquez S.L."/>
            <person name="Kruys A."/>
            <person name="Hutchinson M.I."/>
            <person name="Powell A.J."/>
            <person name="Barry K."/>
            <person name="Miller A.N."/>
            <person name="Grigoriev I.V."/>
            <person name="Debuchy R."/>
            <person name="Gladieux P."/>
            <person name="Thoren M.H."/>
            <person name="Johannesson H."/>
        </authorList>
    </citation>
    <scope>NUCLEOTIDE SEQUENCE</scope>
    <source>
        <strain evidence="3">CBS 757.83</strain>
    </source>
</reference>
<sequence>MTTPTSLLNLHTHQLLLIHLHFTLHWRATKTENTTTTRATTQQHHHQQHHHHQLPPVAPTYTSQTFPPVTFAANILTTRDPSFSPDETNPHTFLESLDQACLARIHALTKYSIYCFAEPVDYEVERWFVWHGVGNGVGVGSGVGVKVGDGDERGSSGGGGGGRVGIRGLSAAELETQLRMVRTRGGRDWVRVEMQVEIEAGWELEGRGGWLLSGGGIVRVEVGEIVGVVGERGEMGEVGGKRDSDERDGGALPFGGWETAGV</sequence>
<evidence type="ECO:0000256" key="2">
    <source>
        <dbReference type="SAM" id="SignalP"/>
    </source>
</evidence>
<feature type="compositionally biased region" description="Basic and acidic residues" evidence="1">
    <location>
        <begin position="236"/>
        <end position="249"/>
    </location>
</feature>
<name>A0AAN6PWC2_9PEZI</name>
<evidence type="ECO:0000313" key="4">
    <source>
        <dbReference type="Proteomes" id="UP001305647"/>
    </source>
</evidence>
<keyword evidence="2" id="KW-0732">Signal</keyword>